<evidence type="ECO:0000256" key="2">
    <source>
        <dbReference type="ARBA" id="ARBA00023125"/>
    </source>
</evidence>
<feature type="domain" description="HTH tetR-type" evidence="5">
    <location>
        <begin position="4"/>
        <end position="64"/>
    </location>
</feature>
<evidence type="ECO:0000256" key="4">
    <source>
        <dbReference type="PROSITE-ProRule" id="PRU00335"/>
    </source>
</evidence>
<evidence type="ECO:0000313" key="6">
    <source>
        <dbReference type="EMBL" id="GAA3818616.1"/>
    </source>
</evidence>
<dbReference type="SUPFAM" id="SSF46689">
    <property type="entry name" value="Homeodomain-like"/>
    <property type="match status" value="1"/>
</dbReference>
<dbReference type="InterPro" id="IPR001647">
    <property type="entry name" value="HTH_TetR"/>
</dbReference>
<dbReference type="PANTHER" id="PTHR30055">
    <property type="entry name" value="HTH-TYPE TRANSCRIPTIONAL REGULATOR RUTR"/>
    <property type="match status" value="1"/>
</dbReference>
<dbReference type="Proteomes" id="UP001501821">
    <property type="component" value="Unassembled WGS sequence"/>
</dbReference>
<keyword evidence="2 4" id="KW-0238">DNA-binding</keyword>
<evidence type="ECO:0000313" key="7">
    <source>
        <dbReference type="Proteomes" id="UP001501821"/>
    </source>
</evidence>
<dbReference type="Pfam" id="PF13305">
    <property type="entry name" value="TetR_C_33"/>
    <property type="match status" value="1"/>
</dbReference>
<dbReference type="PANTHER" id="PTHR30055:SF220">
    <property type="entry name" value="TETR-FAMILY REGULATORY PROTEIN"/>
    <property type="match status" value="1"/>
</dbReference>
<accession>A0ABP7IHQ5</accession>
<gene>
    <name evidence="6" type="ORF">GCM10022242_20560</name>
</gene>
<sequence length="193" mass="21115">MRQPDLRERLLRAAEEEITAVGPARASLRAIARRCGVSHQATAHHFEDRAGLFTALALEGFDVLCARTRSAVQDVDPSGGRQVVAGATAYVEFALLHPAMFDVMFRPDLVRAGDPRLLRAREAYRALQVELLEHAQRCGWGRNAPAAELATLGWAAAHGLAVLERDALISDMHPEVDLEAILLRVVRLLDALA</sequence>
<dbReference type="SUPFAM" id="SSF48498">
    <property type="entry name" value="Tetracyclin repressor-like, C-terminal domain"/>
    <property type="match status" value="1"/>
</dbReference>
<keyword evidence="1" id="KW-0805">Transcription regulation</keyword>
<comment type="caution">
    <text evidence="6">The sequence shown here is derived from an EMBL/GenBank/DDBJ whole genome shotgun (WGS) entry which is preliminary data.</text>
</comment>
<evidence type="ECO:0000259" key="5">
    <source>
        <dbReference type="PROSITE" id="PS50977"/>
    </source>
</evidence>
<evidence type="ECO:0000256" key="1">
    <source>
        <dbReference type="ARBA" id="ARBA00023015"/>
    </source>
</evidence>
<dbReference type="Pfam" id="PF00440">
    <property type="entry name" value="TetR_N"/>
    <property type="match status" value="1"/>
</dbReference>
<dbReference type="InterPro" id="IPR050109">
    <property type="entry name" value="HTH-type_TetR-like_transc_reg"/>
</dbReference>
<dbReference type="RefSeq" id="WP_344775000.1">
    <property type="nucleotide sequence ID" value="NZ_BAABAH010000006.1"/>
</dbReference>
<reference evidence="7" key="1">
    <citation type="journal article" date="2019" name="Int. J. Syst. Evol. Microbiol.">
        <title>The Global Catalogue of Microorganisms (GCM) 10K type strain sequencing project: providing services to taxonomists for standard genome sequencing and annotation.</title>
        <authorList>
            <consortium name="The Broad Institute Genomics Platform"/>
            <consortium name="The Broad Institute Genome Sequencing Center for Infectious Disease"/>
            <person name="Wu L."/>
            <person name="Ma J."/>
        </authorList>
    </citation>
    <scope>NUCLEOTIDE SEQUENCE [LARGE SCALE GENOMIC DNA]</scope>
    <source>
        <strain evidence="7">JCM 16953</strain>
    </source>
</reference>
<dbReference type="InterPro" id="IPR036271">
    <property type="entry name" value="Tet_transcr_reg_TetR-rel_C_sf"/>
</dbReference>
<organism evidence="6 7">
    <name type="scientific">Nocardioides panacisoli</name>
    <dbReference type="NCBI Taxonomy" id="627624"/>
    <lineage>
        <taxon>Bacteria</taxon>
        <taxon>Bacillati</taxon>
        <taxon>Actinomycetota</taxon>
        <taxon>Actinomycetes</taxon>
        <taxon>Propionibacteriales</taxon>
        <taxon>Nocardioidaceae</taxon>
        <taxon>Nocardioides</taxon>
    </lineage>
</organism>
<dbReference type="EMBL" id="BAABAH010000006">
    <property type="protein sequence ID" value="GAA3818616.1"/>
    <property type="molecule type" value="Genomic_DNA"/>
</dbReference>
<proteinExistence type="predicted"/>
<dbReference type="InterPro" id="IPR025996">
    <property type="entry name" value="MT1864/Rv1816-like_C"/>
</dbReference>
<name>A0ABP7IHQ5_9ACTN</name>
<dbReference type="PROSITE" id="PS50977">
    <property type="entry name" value="HTH_TETR_2"/>
    <property type="match status" value="1"/>
</dbReference>
<protein>
    <submittedName>
        <fullName evidence="6">TetR/AcrR family transcriptional regulator</fullName>
    </submittedName>
</protein>
<dbReference type="Gene3D" id="1.10.357.10">
    <property type="entry name" value="Tetracycline Repressor, domain 2"/>
    <property type="match status" value="1"/>
</dbReference>
<evidence type="ECO:0000256" key="3">
    <source>
        <dbReference type="ARBA" id="ARBA00023163"/>
    </source>
</evidence>
<keyword evidence="7" id="KW-1185">Reference proteome</keyword>
<dbReference type="InterPro" id="IPR009057">
    <property type="entry name" value="Homeodomain-like_sf"/>
</dbReference>
<keyword evidence="3" id="KW-0804">Transcription</keyword>
<feature type="DNA-binding region" description="H-T-H motif" evidence="4">
    <location>
        <begin position="27"/>
        <end position="46"/>
    </location>
</feature>